<protein>
    <submittedName>
        <fullName evidence="2">Oidioi.mRNA.OKI2018_I69.PAR.g12370.t1.cds</fullName>
    </submittedName>
</protein>
<feature type="region of interest" description="Disordered" evidence="1">
    <location>
        <begin position="141"/>
        <end position="178"/>
    </location>
</feature>
<evidence type="ECO:0000313" key="3">
    <source>
        <dbReference type="Proteomes" id="UP001158576"/>
    </source>
</evidence>
<dbReference type="EMBL" id="OU015568">
    <property type="protein sequence ID" value="CAG5089840.1"/>
    <property type="molecule type" value="Genomic_DNA"/>
</dbReference>
<proteinExistence type="predicted"/>
<dbReference type="Proteomes" id="UP001158576">
    <property type="component" value="Chromosome PAR"/>
</dbReference>
<feature type="compositionally biased region" description="Basic and acidic residues" evidence="1">
    <location>
        <begin position="169"/>
        <end position="178"/>
    </location>
</feature>
<reference evidence="2 3" key="1">
    <citation type="submission" date="2021-04" db="EMBL/GenBank/DDBJ databases">
        <authorList>
            <person name="Bliznina A."/>
        </authorList>
    </citation>
    <scope>NUCLEOTIDE SEQUENCE [LARGE SCALE GENOMIC DNA]</scope>
</reference>
<organism evidence="2 3">
    <name type="scientific">Oikopleura dioica</name>
    <name type="common">Tunicate</name>
    <dbReference type="NCBI Taxonomy" id="34765"/>
    <lineage>
        <taxon>Eukaryota</taxon>
        <taxon>Metazoa</taxon>
        <taxon>Chordata</taxon>
        <taxon>Tunicata</taxon>
        <taxon>Appendicularia</taxon>
        <taxon>Copelata</taxon>
        <taxon>Oikopleuridae</taxon>
        <taxon>Oikopleura</taxon>
    </lineage>
</organism>
<evidence type="ECO:0000313" key="2">
    <source>
        <dbReference type="EMBL" id="CAG5089840.1"/>
    </source>
</evidence>
<sequence length="178" mass="20678">MTEGFQMNTPATMGEDSCSSDECEQQRAPALRPCQMTRDEYIQKCEEIIGDGNKKFEPYMGYRLWKVAGGDNFFIPASTLAEIIKRKNLKVPRKLRDRIRSGENFDNFTIMINKRDYNYYGSTVNNDPHLMLLRRELRSTTQMREEEEKKAARRLLKSAENDSSGSDNETEKKAEDKK</sequence>
<keyword evidence="3" id="KW-1185">Reference proteome</keyword>
<evidence type="ECO:0000256" key="1">
    <source>
        <dbReference type="SAM" id="MobiDB-lite"/>
    </source>
</evidence>
<feature type="compositionally biased region" description="Basic and acidic residues" evidence="1">
    <location>
        <begin position="141"/>
        <end position="150"/>
    </location>
</feature>
<gene>
    <name evidence="2" type="ORF">OKIOD_LOCUS3928</name>
</gene>
<accession>A0ABN7S4J9</accession>
<name>A0ABN7S4J9_OIKDI</name>